<dbReference type="RefSeq" id="WP_188699507.1">
    <property type="nucleotide sequence ID" value="NZ_BMJP01000005.1"/>
</dbReference>
<organism evidence="1 2">
    <name type="scientific">Sphingomonas prati</name>
    <dbReference type="NCBI Taxonomy" id="1843237"/>
    <lineage>
        <taxon>Bacteria</taxon>
        <taxon>Pseudomonadati</taxon>
        <taxon>Pseudomonadota</taxon>
        <taxon>Alphaproteobacteria</taxon>
        <taxon>Sphingomonadales</taxon>
        <taxon>Sphingomonadaceae</taxon>
        <taxon>Sphingomonas</taxon>
    </lineage>
</organism>
<gene>
    <name evidence="1" type="ORF">FHS99_003132</name>
</gene>
<keyword evidence="2" id="KW-1185">Reference proteome</keyword>
<protein>
    <submittedName>
        <fullName evidence="1">5-methylcytosine-specific restriction protein A</fullName>
        <ecNumber evidence="1">3.1.21.-</ecNumber>
    </submittedName>
</protein>
<comment type="caution">
    <text evidence="1">The sequence shown here is derived from an EMBL/GenBank/DDBJ whole genome shotgun (WGS) entry which is preliminary data.</text>
</comment>
<evidence type="ECO:0000313" key="1">
    <source>
        <dbReference type="EMBL" id="MBB5730629.1"/>
    </source>
</evidence>
<sequence length="286" mass="31021">MNFVIEGDDGVPLDATVTLEDGAVTLHSRGGTLGAPNVRNTEYGAALRLLLGRLLKYSRDIHGAWVNSTRVQHLDAAARQVLFPSDLPSDAESLFTLVGRRMARVGKAPGANPEKGNRNRRLRFEVGTSSVGEISSVIRARPLSDVPRSTLRLPAGDLRQVGPEHILRAVNDLLNGKTTAPFDTSLEYDLITPDGDRLPPKAVFGLAATDALGFPVRPVNFTGGLGTPCFDLLEAAGWQMVAKASRTPVKEMLLNDADQEWAEGDPARAWHLRRERHRGVVQAKKA</sequence>
<proteinExistence type="predicted"/>
<dbReference type="AlphaFoldDB" id="A0A7W9BVI0"/>
<keyword evidence="1" id="KW-0378">Hydrolase</keyword>
<dbReference type="EC" id="3.1.21.-" evidence="1"/>
<accession>A0A7W9BVI0</accession>
<dbReference type="GO" id="GO:0016787">
    <property type="term" value="F:hydrolase activity"/>
    <property type="evidence" value="ECO:0007669"/>
    <property type="project" value="UniProtKB-KW"/>
</dbReference>
<dbReference type="Proteomes" id="UP000546701">
    <property type="component" value="Unassembled WGS sequence"/>
</dbReference>
<dbReference type="EMBL" id="JACIJR010000007">
    <property type="protein sequence ID" value="MBB5730629.1"/>
    <property type="molecule type" value="Genomic_DNA"/>
</dbReference>
<name>A0A7W9BVI0_9SPHN</name>
<evidence type="ECO:0000313" key="2">
    <source>
        <dbReference type="Proteomes" id="UP000546701"/>
    </source>
</evidence>
<reference evidence="1 2" key="1">
    <citation type="submission" date="2020-08" db="EMBL/GenBank/DDBJ databases">
        <title>Genomic Encyclopedia of Type Strains, Phase IV (KMG-IV): sequencing the most valuable type-strain genomes for metagenomic binning, comparative biology and taxonomic classification.</title>
        <authorList>
            <person name="Goeker M."/>
        </authorList>
    </citation>
    <scope>NUCLEOTIDE SEQUENCE [LARGE SCALE GENOMIC DNA]</scope>
    <source>
        <strain evidence="1 2">DSM 103336</strain>
    </source>
</reference>